<evidence type="ECO:0000313" key="3">
    <source>
        <dbReference type="EMBL" id="CAF1650306.1"/>
    </source>
</evidence>
<reference evidence="3" key="1">
    <citation type="submission" date="2021-02" db="EMBL/GenBank/DDBJ databases">
        <authorList>
            <person name="Nowell W R."/>
        </authorList>
    </citation>
    <scope>NUCLEOTIDE SEQUENCE</scope>
</reference>
<protein>
    <submittedName>
        <fullName evidence="3">Uncharacterized protein</fullName>
    </submittedName>
</protein>
<proteinExistence type="predicted"/>
<keyword evidence="1" id="KW-0547">Nucleotide-binding</keyword>
<dbReference type="InterPro" id="IPR050173">
    <property type="entry name" value="ABC_transporter_C-like"/>
</dbReference>
<feature type="non-terminal residue" evidence="3">
    <location>
        <position position="1"/>
    </location>
</feature>
<dbReference type="PANTHER" id="PTHR24223">
    <property type="entry name" value="ATP-BINDING CASSETTE SUB-FAMILY C"/>
    <property type="match status" value="1"/>
</dbReference>
<keyword evidence="4" id="KW-1185">Reference proteome</keyword>
<evidence type="ECO:0000256" key="2">
    <source>
        <dbReference type="ARBA" id="ARBA00022840"/>
    </source>
</evidence>
<evidence type="ECO:0000313" key="4">
    <source>
        <dbReference type="Proteomes" id="UP000663828"/>
    </source>
</evidence>
<comment type="caution">
    <text evidence="3">The sequence shown here is derived from an EMBL/GenBank/DDBJ whole genome shotgun (WGS) entry which is preliminary data.</text>
</comment>
<dbReference type="GO" id="GO:0016020">
    <property type="term" value="C:membrane"/>
    <property type="evidence" value="ECO:0007669"/>
    <property type="project" value="TreeGrafter"/>
</dbReference>
<accession>A0A816EHJ3</accession>
<dbReference type="InterPro" id="IPR027417">
    <property type="entry name" value="P-loop_NTPase"/>
</dbReference>
<name>A0A816EHJ3_ADIRI</name>
<evidence type="ECO:0000256" key="1">
    <source>
        <dbReference type="ARBA" id="ARBA00022741"/>
    </source>
</evidence>
<sequence length="72" mass="8218">TKILLIDEGTANVDYETDQIIQNVIATKFSDRTVLIIAHRLNTVRNCDQILVLDKGSVINFDKPMNVLKQYQ</sequence>
<dbReference type="Gene3D" id="3.40.50.300">
    <property type="entry name" value="P-loop containing nucleotide triphosphate hydrolases"/>
    <property type="match status" value="1"/>
</dbReference>
<dbReference type="GO" id="GO:0005524">
    <property type="term" value="F:ATP binding"/>
    <property type="evidence" value="ECO:0007669"/>
    <property type="project" value="UniProtKB-KW"/>
</dbReference>
<organism evidence="3 4">
    <name type="scientific">Adineta ricciae</name>
    <name type="common">Rotifer</name>
    <dbReference type="NCBI Taxonomy" id="249248"/>
    <lineage>
        <taxon>Eukaryota</taxon>
        <taxon>Metazoa</taxon>
        <taxon>Spiralia</taxon>
        <taxon>Gnathifera</taxon>
        <taxon>Rotifera</taxon>
        <taxon>Eurotatoria</taxon>
        <taxon>Bdelloidea</taxon>
        <taxon>Adinetida</taxon>
        <taxon>Adinetidae</taxon>
        <taxon>Adineta</taxon>
    </lineage>
</organism>
<keyword evidence="2" id="KW-0067">ATP-binding</keyword>
<dbReference type="AlphaFoldDB" id="A0A816EHJ3"/>
<gene>
    <name evidence="3" type="ORF">XAT740_LOCUS54844</name>
</gene>
<dbReference type="GO" id="GO:0042626">
    <property type="term" value="F:ATPase-coupled transmembrane transporter activity"/>
    <property type="evidence" value="ECO:0007669"/>
    <property type="project" value="TreeGrafter"/>
</dbReference>
<dbReference type="SUPFAM" id="SSF52540">
    <property type="entry name" value="P-loop containing nucleoside triphosphate hydrolases"/>
    <property type="match status" value="1"/>
</dbReference>
<dbReference type="EMBL" id="CAJNOR010010008">
    <property type="protein sequence ID" value="CAF1650306.1"/>
    <property type="molecule type" value="Genomic_DNA"/>
</dbReference>
<dbReference type="Proteomes" id="UP000663828">
    <property type="component" value="Unassembled WGS sequence"/>
</dbReference>